<feature type="signal peptide" evidence="1">
    <location>
        <begin position="1"/>
        <end position="21"/>
    </location>
</feature>
<keyword evidence="1" id="KW-0732">Signal</keyword>
<keyword evidence="3" id="KW-1185">Reference proteome</keyword>
<dbReference type="OrthoDB" id="414863at2759"/>
<dbReference type="Proteomes" id="UP000193920">
    <property type="component" value="Unassembled WGS sequence"/>
</dbReference>
<dbReference type="SUPFAM" id="SSF53448">
    <property type="entry name" value="Nucleotide-diphospho-sugar transferases"/>
    <property type="match status" value="1"/>
</dbReference>
<feature type="chain" id="PRO_5012598542" description="Nucleotide-diphospho-sugar transferase" evidence="1">
    <location>
        <begin position="22"/>
        <end position="619"/>
    </location>
</feature>
<protein>
    <recommendedName>
        <fullName evidence="4">Nucleotide-diphospho-sugar transferase</fullName>
    </recommendedName>
</protein>
<gene>
    <name evidence="2" type="ORF">LY90DRAFT_69064</name>
</gene>
<evidence type="ECO:0008006" key="4">
    <source>
        <dbReference type="Google" id="ProtNLM"/>
    </source>
</evidence>
<evidence type="ECO:0000313" key="3">
    <source>
        <dbReference type="Proteomes" id="UP000193920"/>
    </source>
</evidence>
<dbReference type="InterPro" id="IPR029044">
    <property type="entry name" value="Nucleotide-diphossugar_trans"/>
</dbReference>
<dbReference type="EMBL" id="MCOG01000158">
    <property type="protein sequence ID" value="ORY33930.1"/>
    <property type="molecule type" value="Genomic_DNA"/>
</dbReference>
<evidence type="ECO:0000313" key="2">
    <source>
        <dbReference type="EMBL" id="ORY33930.1"/>
    </source>
</evidence>
<evidence type="ECO:0000256" key="1">
    <source>
        <dbReference type="SAM" id="SignalP"/>
    </source>
</evidence>
<organism evidence="2 3">
    <name type="scientific">Neocallimastix californiae</name>
    <dbReference type="NCBI Taxonomy" id="1754190"/>
    <lineage>
        <taxon>Eukaryota</taxon>
        <taxon>Fungi</taxon>
        <taxon>Fungi incertae sedis</taxon>
        <taxon>Chytridiomycota</taxon>
        <taxon>Chytridiomycota incertae sedis</taxon>
        <taxon>Neocallimastigomycetes</taxon>
        <taxon>Neocallimastigales</taxon>
        <taxon>Neocallimastigaceae</taxon>
        <taxon>Neocallimastix</taxon>
    </lineage>
</organism>
<name>A0A1Y2BH69_9FUNG</name>
<sequence>MKIFIFFLFVLYINFYKIGKCEIINENNKNLCFLNNTNFYYSESISFTKNNPFFLNTQKECVNQIDKEFVFEERQNNLELIHHKYFQNPLKTIKIDKKKNNESIIISMSSNRKKIDTIYKSVENLLNQTLNATYIILTLSVDDFPKKDEELPNSLIELTKTFLNFKIKWIKNNINDYKLITVVDDYPEDVIIIVNEEIKYPKWFINEIYSEYVQYGRQCAIKYTISKENDYSIDIDALLLKKEFMGKYYEEFIKEIIGLYPENQYIAYLSYVFAIYLNGYRIRKNHKLEMLSFNYFNNTNNLKLNNDFSNKLYKFNECFEVLKNDIYKRYKISYFEMLDAPIVVTMTTYPAREESVVIMLEHFKKQTLKPDLITVWLSETEYPKNITPSHLKPFVDEGFIELHWTPLNTYGSKRFEVMKLYNNAFVISVDDDFYYPELYIETLYINMILTNKICIYNSDYNYFKGYKLEKKNSGKNDSLYVNVFAGLIGFPPFTFPIQIFDKKYLNIRNKYYLTNEEIWIFSGLLENEEKIHSIDGINFNFNFIENSQNIALYKINLKHHVLEYMTSRMVIELNLVEKFKKLHPEFNVYRNIKYHKLLNKIRYKKKLKLKIKNLTKINQ</sequence>
<reference evidence="2 3" key="1">
    <citation type="submission" date="2016-08" db="EMBL/GenBank/DDBJ databases">
        <title>A Parts List for Fungal Cellulosomes Revealed by Comparative Genomics.</title>
        <authorList>
            <consortium name="DOE Joint Genome Institute"/>
            <person name="Haitjema C.H."/>
            <person name="Gilmore S.P."/>
            <person name="Henske J.K."/>
            <person name="Solomon K.V."/>
            <person name="De Groot R."/>
            <person name="Kuo A."/>
            <person name="Mondo S.J."/>
            <person name="Salamov A.A."/>
            <person name="Labutti K."/>
            <person name="Zhao Z."/>
            <person name="Chiniquy J."/>
            <person name="Barry K."/>
            <person name="Brewer H.M."/>
            <person name="Purvine S.O."/>
            <person name="Wright A.T."/>
            <person name="Boxma B."/>
            <person name="Van Alen T."/>
            <person name="Hackstein J.H."/>
            <person name="Baker S.E."/>
            <person name="Grigoriev I.V."/>
            <person name="O'Malley M.A."/>
        </authorList>
    </citation>
    <scope>NUCLEOTIDE SEQUENCE [LARGE SCALE GENOMIC DNA]</scope>
    <source>
        <strain evidence="2 3">G1</strain>
    </source>
</reference>
<proteinExistence type="predicted"/>
<dbReference type="AlphaFoldDB" id="A0A1Y2BH69"/>
<accession>A0A1Y2BH69</accession>
<comment type="caution">
    <text evidence="2">The sequence shown here is derived from an EMBL/GenBank/DDBJ whole genome shotgun (WGS) entry which is preliminary data.</text>
</comment>